<evidence type="ECO:0000313" key="10">
    <source>
        <dbReference type="EMBL" id="AWN81726.1"/>
    </source>
</evidence>
<dbReference type="GO" id="GO:0140359">
    <property type="term" value="F:ABC-type transporter activity"/>
    <property type="evidence" value="ECO:0007669"/>
    <property type="project" value="InterPro"/>
</dbReference>
<dbReference type="Pfam" id="PF00005">
    <property type="entry name" value="ABC_tran"/>
    <property type="match status" value="1"/>
</dbReference>
<evidence type="ECO:0000313" key="11">
    <source>
        <dbReference type="Proteomes" id="UP000245872"/>
    </source>
</evidence>
<keyword evidence="5 7" id="KW-1133">Transmembrane helix</keyword>
<keyword evidence="3" id="KW-0547">Nucleotide-binding</keyword>
<dbReference type="SUPFAM" id="SSF52540">
    <property type="entry name" value="P-loop containing nucleoside triphosphate hydrolases"/>
    <property type="match status" value="1"/>
</dbReference>
<feature type="transmembrane region" description="Helical" evidence="7">
    <location>
        <begin position="169"/>
        <end position="188"/>
    </location>
</feature>
<evidence type="ECO:0000256" key="2">
    <source>
        <dbReference type="ARBA" id="ARBA00022692"/>
    </source>
</evidence>
<dbReference type="Gene3D" id="3.40.50.300">
    <property type="entry name" value="P-loop containing nucleotide triphosphate hydrolases"/>
    <property type="match status" value="1"/>
</dbReference>
<evidence type="ECO:0000259" key="9">
    <source>
        <dbReference type="PROSITE" id="PS50929"/>
    </source>
</evidence>
<dbReference type="KEGG" id="cher:DK880_00398"/>
<dbReference type="InterPro" id="IPR039421">
    <property type="entry name" value="Type_1_exporter"/>
</dbReference>
<keyword evidence="6 7" id="KW-0472">Membrane</keyword>
<evidence type="ECO:0000256" key="7">
    <source>
        <dbReference type="SAM" id="Phobius"/>
    </source>
</evidence>
<evidence type="ECO:0000256" key="4">
    <source>
        <dbReference type="ARBA" id="ARBA00022840"/>
    </source>
</evidence>
<proteinExistence type="predicted"/>
<dbReference type="OrthoDB" id="9769115at2"/>
<organism evidence="10 11">
    <name type="scientific">Candidatus Cardinium hertigii</name>
    <dbReference type="NCBI Taxonomy" id="247481"/>
    <lineage>
        <taxon>Bacteria</taxon>
        <taxon>Pseudomonadati</taxon>
        <taxon>Bacteroidota</taxon>
        <taxon>Cytophagia</taxon>
        <taxon>Cytophagales</taxon>
        <taxon>Amoebophilaceae</taxon>
        <taxon>Candidatus Cardinium</taxon>
    </lineage>
</organism>
<feature type="domain" description="ABC transporter" evidence="8">
    <location>
        <begin position="349"/>
        <end position="583"/>
    </location>
</feature>
<dbReference type="FunFam" id="3.40.50.300:FF:000218">
    <property type="entry name" value="Multidrug ABC transporter ATP-binding protein"/>
    <property type="match status" value="1"/>
</dbReference>
<reference evidence="10 11" key="1">
    <citation type="submission" date="2018-05" db="EMBL/GenBank/DDBJ databases">
        <title>Candidatus Cardinium hertigii Genome Assembly.</title>
        <authorList>
            <person name="Showmaker K.C."/>
            <person name="Walden K.O."/>
            <person name="Fields C.J."/>
            <person name="Lambert K.N."/>
            <person name="Hudson M.E."/>
        </authorList>
    </citation>
    <scope>NUCLEOTIDE SEQUENCE [LARGE SCALE GENOMIC DNA]</scope>
    <source>
        <strain evidence="11">cHgTN10</strain>
    </source>
</reference>
<dbReference type="GO" id="GO:0016887">
    <property type="term" value="F:ATP hydrolysis activity"/>
    <property type="evidence" value="ECO:0007669"/>
    <property type="project" value="InterPro"/>
</dbReference>
<dbReference type="Gene3D" id="1.20.1560.10">
    <property type="entry name" value="ABC transporter type 1, transmembrane domain"/>
    <property type="match status" value="1"/>
</dbReference>
<dbReference type="InterPro" id="IPR003439">
    <property type="entry name" value="ABC_transporter-like_ATP-bd"/>
</dbReference>
<evidence type="ECO:0000256" key="5">
    <source>
        <dbReference type="ARBA" id="ARBA00022989"/>
    </source>
</evidence>
<dbReference type="InterPro" id="IPR017871">
    <property type="entry name" value="ABC_transporter-like_CS"/>
</dbReference>
<dbReference type="PROSITE" id="PS50929">
    <property type="entry name" value="ABC_TM1F"/>
    <property type="match status" value="1"/>
</dbReference>
<dbReference type="GO" id="GO:0005886">
    <property type="term" value="C:plasma membrane"/>
    <property type="evidence" value="ECO:0007669"/>
    <property type="project" value="UniProtKB-SubCell"/>
</dbReference>
<dbReference type="PROSITE" id="PS50893">
    <property type="entry name" value="ABC_TRANSPORTER_2"/>
    <property type="match status" value="1"/>
</dbReference>
<dbReference type="PANTHER" id="PTHR24221">
    <property type="entry name" value="ATP-BINDING CASSETTE SUB-FAMILY B"/>
    <property type="match status" value="1"/>
</dbReference>
<evidence type="ECO:0000256" key="3">
    <source>
        <dbReference type="ARBA" id="ARBA00022741"/>
    </source>
</evidence>
<feature type="transmembrane region" description="Helical" evidence="7">
    <location>
        <begin position="251"/>
        <end position="278"/>
    </location>
</feature>
<keyword evidence="11" id="KW-1185">Reference proteome</keyword>
<dbReference type="Proteomes" id="UP000245872">
    <property type="component" value="Chromosome"/>
</dbReference>
<dbReference type="PROSITE" id="PS00211">
    <property type="entry name" value="ABC_TRANSPORTER_1"/>
    <property type="match status" value="1"/>
</dbReference>
<protein>
    <submittedName>
        <fullName evidence="10">ATM1-type heavy metal exporter</fullName>
    </submittedName>
</protein>
<evidence type="ECO:0000256" key="1">
    <source>
        <dbReference type="ARBA" id="ARBA00004651"/>
    </source>
</evidence>
<feature type="transmembrane region" description="Helical" evidence="7">
    <location>
        <begin position="141"/>
        <end position="163"/>
    </location>
</feature>
<dbReference type="SMART" id="SM00382">
    <property type="entry name" value="AAA"/>
    <property type="match status" value="1"/>
</dbReference>
<dbReference type="RefSeq" id="WP_109997150.1">
    <property type="nucleotide sequence ID" value="NZ_CP029619.1"/>
</dbReference>
<feature type="transmembrane region" description="Helical" evidence="7">
    <location>
        <begin position="63"/>
        <end position="84"/>
    </location>
</feature>
<feature type="domain" description="ABC transmembrane type-1" evidence="9">
    <location>
        <begin position="40"/>
        <end position="224"/>
    </location>
</feature>
<dbReference type="InterPro" id="IPR011527">
    <property type="entry name" value="ABC1_TM_dom"/>
</dbReference>
<dbReference type="InterPro" id="IPR027417">
    <property type="entry name" value="P-loop_NTPase"/>
</dbReference>
<evidence type="ECO:0000256" key="6">
    <source>
        <dbReference type="ARBA" id="ARBA00023136"/>
    </source>
</evidence>
<keyword evidence="2 7" id="KW-0812">Transmembrane</keyword>
<feature type="transmembrane region" description="Helical" evidence="7">
    <location>
        <begin position="21"/>
        <end position="43"/>
    </location>
</feature>
<dbReference type="GO" id="GO:0005524">
    <property type="term" value="F:ATP binding"/>
    <property type="evidence" value="ECO:0007669"/>
    <property type="project" value="UniProtKB-KW"/>
</dbReference>
<evidence type="ECO:0000259" key="8">
    <source>
        <dbReference type="PROSITE" id="PS50893"/>
    </source>
</evidence>
<dbReference type="EMBL" id="CP029619">
    <property type="protein sequence ID" value="AWN81726.1"/>
    <property type="molecule type" value="Genomic_DNA"/>
</dbReference>
<accession>A0A2Z3LD15</accession>
<comment type="subcellular location">
    <subcellularLocation>
        <location evidence="1">Cell membrane</location>
        <topology evidence="1">Multi-pass membrane protein</topology>
    </subcellularLocation>
</comment>
<dbReference type="InterPro" id="IPR003593">
    <property type="entry name" value="AAA+_ATPase"/>
</dbReference>
<name>A0A2Z3LD15_9BACT</name>
<keyword evidence="4" id="KW-0067">ATP-binding</keyword>
<dbReference type="AlphaFoldDB" id="A0A2Z3LD15"/>
<dbReference type="SUPFAM" id="SSF90123">
    <property type="entry name" value="ABC transporter transmembrane region"/>
    <property type="match status" value="1"/>
</dbReference>
<sequence length="588" mass="65926">MQPITKNLQKFLLYFVGQYRWRFTAMAVSYTAYYVLDNLMLPFAFNKLFIDRLYTLDNNRTAAWLQLGWPLFVLLAVIFFIDILSRFSDYLKVRTIPTFEARVRMWIVSYVQNHSYQLFTENFSGDLVRRIDNLTDGVSQLVMRIIDSFLPTFCTMLLGVLSFTLVQPVFGIMLMVWLLLYTLIYYLFAKKFTRYAMVHAEKVSLLSGSIMDGFTNVLSMKLFAFNQKDAAHLSVPQEAEQKAHEHVLRMIMYLHCIIGVLSIAFMGIGLIGQMVYYWQLGKLDIPTIVYIATTGTNLCNLVWDLLADFPAFFEEIGYCSQALQLLQQKHAIVDLPAATTLQCPSAPAIAFNQISFSYSSTAPLFEQQDLYIAAGEKVGLVGLSGSGKSTFAYLLLRFYDLQGGNITINGQDIATVTQSSLRAAISLVPQDTILFHTTVLENIRYGHQGATEAEVIAAAQSVGCHDFIMQLPANYQTLVGERGAKLSGGQRQRIAIVRAVLKNAPILILDESTSALDALTENAIQESLRIAMTGRTTLVIAHRISALSAMDRIVVLEHGKIIAEGSHDLLLRTNAYYAAMCQLQPTII</sequence>
<dbReference type="PANTHER" id="PTHR24221:SF654">
    <property type="entry name" value="ATP-BINDING CASSETTE SUB-FAMILY B MEMBER 6"/>
    <property type="match status" value="1"/>
</dbReference>
<gene>
    <name evidence="10" type="primary">atm1_2</name>
    <name evidence="10" type="ORF">DK880_00398</name>
</gene>
<dbReference type="GO" id="GO:0034040">
    <property type="term" value="F:ATPase-coupled lipid transmembrane transporter activity"/>
    <property type="evidence" value="ECO:0007669"/>
    <property type="project" value="TreeGrafter"/>
</dbReference>
<dbReference type="InterPro" id="IPR036640">
    <property type="entry name" value="ABC1_TM_sf"/>
</dbReference>